<gene>
    <name evidence="1" type="ORF">D8M05_19930</name>
</gene>
<comment type="caution">
    <text evidence="1">The sequence shown here is derived from an EMBL/GenBank/DDBJ whole genome shotgun (WGS) entry which is preliminary data.</text>
</comment>
<proteinExistence type="predicted"/>
<feature type="non-terminal residue" evidence="1">
    <location>
        <position position="1"/>
    </location>
</feature>
<evidence type="ECO:0000313" key="2">
    <source>
        <dbReference type="Proteomes" id="UP000281813"/>
    </source>
</evidence>
<reference evidence="1 2" key="1">
    <citation type="journal article" date="2015" name="Antonie Van Leeuwenhoek">
        <title>Oceanobacillus bengalensis sp. nov., a bacterium isolated from seawater of the Bay of Bengal.</title>
        <authorList>
            <person name="Yongchang O."/>
            <person name="Xiang W."/>
            <person name="Wang G."/>
        </authorList>
    </citation>
    <scope>NUCLEOTIDE SEQUENCE [LARGE SCALE GENOMIC DNA]</scope>
    <source>
        <strain evidence="1 2">MCCC 1K00260</strain>
    </source>
</reference>
<organism evidence="1 2">
    <name type="scientific">Oceanobacillus bengalensis</name>
    <dbReference type="NCBI Taxonomy" id="1435466"/>
    <lineage>
        <taxon>Bacteria</taxon>
        <taxon>Bacillati</taxon>
        <taxon>Bacillota</taxon>
        <taxon>Bacilli</taxon>
        <taxon>Bacillales</taxon>
        <taxon>Bacillaceae</taxon>
        <taxon>Oceanobacillus</taxon>
    </lineage>
</organism>
<evidence type="ECO:0000313" key="1">
    <source>
        <dbReference type="EMBL" id="RKQ11170.1"/>
    </source>
</evidence>
<protein>
    <submittedName>
        <fullName evidence="1">Rep protein</fullName>
    </submittedName>
</protein>
<dbReference type="AlphaFoldDB" id="A0A494YR18"/>
<dbReference type="Proteomes" id="UP000281813">
    <property type="component" value="Unassembled WGS sequence"/>
</dbReference>
<dbReference type="EMBL" id="RBZO01000075">
    <property type="protein sequence ID" value="RKQ11170.1"/>
    <property type="molecule type" value="Genomic_DNA"/>
</dbReference>
<keyword evidence="2" id="KW-1185">Reference proteome</keyword>
<accession>A0A494YR18</accession>
<sequence length="37" mass="4616">EQIIKQYELDTKKEVFTNHYESEYLGTITYKEYNLKR</sequence>
<name>A0A494YR18_9BACI</name>